<feature type="compositionally biased region" description="Polar residues" evidence="1">
    <location>
        <begin position="346"/>
        <end position="368"/>
    </location>
</feature>
<keyword evidence="2" id="KW-1133">Transmembrane helix</keyword>
<proteinExistence type="predicted"/>
<sequence length="431" mass="46601">MAANPSPTPPPASSVIVARPEETPTGLATTMTHFVSVGKKADRFDPEILMANAGDKILFRFYPTNHSVVRGTFERPCIPYEMQNPRVDKNGAIWSGWAPVPMIKLEDEMPFFTWTVRTADQLFLYCGAPGSCNKAGMVMMINPNGSVPFEIYRQAALAAPFVLTPGQPFPPDENYDGRSTTTTSSLSIPLPTSPPGSFESTSQNKSLTAIAGIVVGGIGAMAIIGLIIALVFRYCVNRPDPTAANPPQCENQLQPETNITPGFNSPGNPYFHGNNSFPYTPELAPSSPTIQPDRYSGYIPGSNRTGRPQIHDTTIIPVRDDDRPYFEGTHGTQSGMSSSGASPVSTIGTHTQPQRSSNSGSPHGNSIFSGAHFLGRRGANRGWQHGEYGTRHRPAEMAASILVEEKCSKDEDVTVIDGMDAHERYGQVYPK</sequence>
<dbReference type="PANTHER" id="PTHR34883:SF8">
    <property type="entry name" value="EXTRACELLULAR SERINE-RICH PROTEIN (AFU_ORTHOLOGUE AFUA_6G00670)"/>
    <property type="match status" value="1"/>
</dbReference>
<feature type="compositionally biased region" description="Low complexity" evidence="1">
    <location>
        <begin position="179"/>
        <end position="190"/>
    </location>
</feature>
<evidence type="ECO:0000313" key="3">
    <source>
        <dbReference type="EMBL" id="KAK6351441.1"/>
    </source>
</evidence>
<dbReference type="CDD" id="cd12087">
    <property type="entry name" value="TM_EGFR-like"/>
    <property type="match status" value="1"/>
</dbReference>
<dbReference type="InterPro" id="IPR052953">
    <property type="entry name" value="Ser-rich/MCO-related"/>
</dbReference>
<protein>
    <recommendedName>
        <fullName evidence="5">Extracellular serine-rich protein</fullName>
    </recommendedName>
</protein>
<organism evidence="3 4">
    <name type="scientific">Orbilia javanica</name>
    <dbReference type="NCBI Taxonomy" id="47235"/>
    <lineage>
        <taxon>Eukaryota</taxon>
        <taxon>Fungi</taxon>
        <taxon>Dikarya</taxon>
        <taxon>Ascomycota</taxon>
        <taxon>Pezizomycotina</taxon>
        <taxon>Orbiliomycetes</taxon>
        <taxon>Orbiliales</taxon>
        <taxon>Orbiliaceae</taxon>
        <taxon>Orbilia</taxon>
    </lineage>
</organism>
<dbReference type="AlphaFoldDB" id="A0AAN8NZR9"/>
<evidence type="ECO:0000313" key="4">
    <source>
        <dbReference type="Proteomes" id="UP001313282"/>
    </source>
</evidence>
<feature type="region of interest" description="Disordered" evidence="1">
    <location>
        <begin position="168"/>
        <end position="202"/>
    </location>
</feature>
<keyword evidence="2" id="KW-0812">Transmembrane</keyword>
<reference evidence="3 4" key="1">
    <citation type="submission" date="2019-10" db="EMBL/GenBank/DDBJ databases">
        <authorList>
            <person name="Palmer J.M."/>
        </authorList>
    </citation>
    <scope>NUCLEOTIDE SEQUENCE [LARGE SCALE GENOMIC DNA]</scope>
    <source>
        <strain evidence="3 4">TWF718</strain>
    </source>
</reference>
<dbReference type="Proteomes" id="UP001313282">
    <property type="component" value="Unassembled WGS sequence"/>
</dbReference>
<accession>A0AAN8NZR9</accession>
<dbReference type="PANTHER" id="PTHR34883">
    <property type="entry name" value="SERINE-RICH PROTEIN, PUTATIVE-RELATED-RELATED"/>
    <property type="match status" value="1"/>
</dbReference>
<dbReference type="SUPFAM" id="SSF49503">
    <property type="entry name" value="Cupredoxins"/>
    <property type="match status" value="1"/>
</dbReference>
<evidence type="ECO:0000256" key="2">
    <source>
        <dbReference type="SAM" id="Phobius"/>
    </source>
</evidence>
<feature type="region of interest" description="Disordered" evidence="1">
    <location>
        <begin position="319"/>
        <end position="370"/>
    </location>
</feature>
<keyword evidence="2" id="KW-0472">Membrane</keyword>
<dbReference type="EMBL" id="JAVHNR010000002">
    <property type="protein sequence ID" value="KAK6351441.1"/>
    <property type="molecule type" value="Genomic_DNA"/>
</dbReference>
<dbReference type="Gene3D" id="2.60.40.420">
    <property type="entry name" value="Cupredoxins - blue copper proteins"/>
    <property type="match status" value="1"/>
</dbReference>
<keyword evidence="4" id="KW-1185">Reference proteome</keyword>
<feature type="transmembrane region" description="Helical" evidence="2">
    <location>
        <begin position="207"/>
        <end position="232"/>
    </location>
</feature>
<evidence type="ECO:0008006" key="5">
    <source>
        <dbReference type="Google" id="ProtNLM"/>
    </source>
</evidence>
<comment type="caution">
    <text evidence="3">The sequence shown here is derived from an EMBL/GenBank/DDBJ whole genome shotgun (WGS) entry which is preliminary data.</text>
</comment>
<gene>
    <name evidence="3" type="ORF">TWF718_004601</name>
</gene>
<name>A0AAN8NZR9_9PEZI</name>
<dbReference type="InterPro" id="IPR008972">
    <property type="entry name" value="Cupredoxin"/>
</dbReference>
<feature type="compositionally biased region" description="Low complexity" evidence="1">
    <location>
        <begin position="331"/>
        <end position="345"/>
    </location>
</feature>
<evidence type="ECO:0000256" key="1">
    <source>
        <dbReference type="SAM" id="MobiDB-lite"/>
    </source>
</evidence>
<dbReference type="CDD" id="cd00920">
    <property type="entry name" value="Cupredoxin"/>
    <property type="match status" value="1"/>
</dbReference>